<protein>
    <submittedName>
        <fullName evidence="1">Uncharacterized protein</fullName>
    </submittedName>
</protein>
<dbReference type="EMBL" id="CM011692">
    <property type="protein sequence ID" value="TMS06405.1"/>
    <property type="molecule type" value="Genomic_DNA"/>
</dbReference>
<gene>
    <name evidence="1" type="ORF">E3U43_016164</name>
</gene>
<sequence>MDLYPTLKYLAKDTEPDRQLDGYNLMPLLEGTVERSEHEFMFHYCGVYLNAVRWHPPESDSVFKVHFFTPNFSPPGAGGCYDTKVCLCHGEHVTHHNPPLMYDLYQDPSESQPLTPDNEPLYTEILEQTAKAVEKHRNTLANNQASDAHGVQSQMTWKKILWRPWLQPCCGTFPFCGCKENTTHN</sequence>
<accession>A0ACD3QGR2</accession>
<organism evidence="1 2">
    <name type="scientific">Larimichthys crocea</name>
    <name type="common">Large yellow croaker</name>
    <name type="synonym">Pseudosciaena crocea</name>
    <dbReference type="NCBI Taxonomy" id="215358"/>
    <lineage>
        <taxon>Eukaryota</taxon>
        <taxon>Metazoa</taxon>
        <taxon>Chordata</taxon>
        <taxon>Craniata</taxon>
        <taxon>Vertebrata</taxon>
        <taxon>Euteleostomi</taxon>
        <taxon>Actinopterygii</taxon>
        <taxon>Neopterygii</taxon>
        <taxon>Teleostei</taxon>
        <taxon>Neoteleostei</taxon>
        <taxon>Acanthomorphata</taxon>
        <taxon>Eupercaria</taxon>
        <taxon>Sciaenidae</taxon>
        <taxon>Larimichthys</taxon>
    </lineage>
</organism>
<keyword evidence="2" id="KW-1185">Reference proteome</keyword>
<evidence type="ECO:0000313" key="2">
    <source>
        <dbReference type="Proteomes" id="UP000793456"/>
    </source>
</evidence>
<comment type="caution">
    <text evidence="1">The sequence shown here is derived from an EMBL/GenBank/DDBJ whole genome shotgun (WGS) entry which is preliminary data.</text>
</comment>
<name>A0ACD3QGR2_LARCR</name>
<evidence type="ECO:0000313" key="1">
    <source>
        <dbReference type="EMBL" id="TMS06405.1"/>
    </source>
</evidence>
<reference evidence="1" key="1">
    <citation type="submission" date="2018-11" db="EMBL/GenBank/DDBJ databases">
        <title>The sequence and de novo assembly of Larimichthys crocea genome using PacBio and Hi-C technologies.</title>
        <authorList>
            <person name="Xu P."/>
            <person name="Chen B."/>
            <person name="Zhou Z."/>
            <person name="Ke Q."/>
            <person name="Wu Y."/>
            <person name="Bai H."/>
            <person name="Pu F."/>
        </authorList>
    </citation>
    <scope>NUCLEOTIDE SEQUENCE</scope>
    <source>
        <tissue evidence="1">Muscle</tissue>
    </source>
</reference>
<dbReference type="Proteomes" id="UP000793456">
    <property type="component" value="Chromosome XIX"/>
</dbReference>
<proteinExistence type="predicted"/>